<proteinExistence type="predicted"/>
<organism>
    <name type="scientific">Branchiostoma floridae</name>
    <name type="common">Florida lancelet</name>
    <name type="synonym">Amphioxus</name>
    <dbReference type="NCBI Taxonomy" id="7739"/>
    <lineage>
        <taxon>Eukaryota</taxon>
        <taxon>Metazoa</taxon>
        <taxon>Chordata</taxon>
        <taxon>Cephalochordata</taxon>
        <taxon>Leptocardii</taxon>
        <taxon>Amphioxiformes</taxon>
        <taxon>Branchiostomatidae</taxon>
        <taxon>Branchiostoma</taxon>
    </lineage>
</organism>
<evidence type="ECO:0008006" key="2">
    <source>
        <dbReference type="Google" id="ProtNLM"/>
    </source>
</evidence>
<reference evidence="1" key="1">
    <citation type="journal article" date="2008" name="Nature">
        <title>The amphioxus genome and the evolution of the chordate karyotype.</title>
        <authorList>
            <consortium name="US DOE Joint Genome Institute (JGI-PGF)"/>
            <person name="Putnam N.H."/>
            <person name="Butts T."/>
            <person name="Ferrier D.E.K."/>
            <person name="Furlong R.F."/>
            <person name="Hellsten U."/>
            <person name="Kawashima T."/>
            <person name="Robinson-Rechavi M."/>
            <person name="Shoguchi E."/>
            <person name="Terry A."/>
            <person name="Yu J.-K."/>
            <person name="Benito-Gutierrez E.L."/>
            <person name="Dubchak I."/>
            <person name="Garcia-Fernandez J."/>
            <person name="Gibson-Brown J.J."/>
            <person name="Grigoriev I.V."/>
            <person name="Horton A.C."/>
            <person name="de Jong P.J."/>
            <person name="Jurka J."/>
            <person name="Kapitonov V.V."/>
            <person name="Kohara Y."/>
            <person name="Kuroki Y."/>
            <person name="Lindquist E."/>
            <person name="Lucas S."/>
            <person name="Osoegawa K."/>
            <person name="Pennacchio L.A."/>
            <person name="Salamov A.A."/>
            <person name="Satou Y."/>
            <person name="Sauka-Spengler T."/>
            <person name="Schmutz J."/>
            <person name="Shin-I T."/>
            <person name="Toyoda A."/>
            <person name="Bronner-Fraser M."/>
            <person name="Fujiyama A."/>
            <person name="Holland L.Z."/>
            <person name="Holland P.W.H."/>
            <person name="Satoh N."/>
            <person name="Rokhsar D.S."/>
        </authorList>
    </citation>
    <scope>NUCLEOTIDE SEQUENCE [LARGE SCALE GENOMIC DNA]</scope>
    <source>
        <strain evidence="1">S238N-H82</strain>
        <tissue evidence="1">Testes</tissue>
    </source>
</reference>
<accession>C3YNF6</accession>
<dbReference type="EMBL" id="GG666533">
    <property type="protein sequence ID" value="EEN58262.1"/>
    <property type="molecule type" value="Genomic_DNA"/>
</dbReference>
<gene>
    <name evidence="1" type="ORF">BRAFLDRAFT_76939</name>
</gene>
<evidence type="ECO:0000313" key="1">
    <source>
        <dbReference type="EMBL" id="EEN58262.1"/>
    </source>
</evidence>
<dbReference type="InParanoid" id="C3YNF6"/>
<sequence length="401" mass="44270">MPRHTGTSGAEVSSEPGAKCPGLGAEVSWTWGRSVLDLRPKCPGLAAEVSGLKCPYVRGDSNITVTAGSGSTIIIPTCCSNKGEDHKGAGCGTLLPVLPKPVSKPPRLNTKTEKTCHMYIDNLAMLTVEGKIPKCRNVIAELMKTKTDPDYQVSLRHAASLNAIYEGDFKKVSRLLREASTILPETINETEHRLWWGNLKCLAKLRQGNCDVGIVFAKEAIPLLDMMPPGCLTAWMLINHALLLTEIAATQDDDEDRRFLVKMAERDYQQAVEHAKYEPTNQMLHSQTRVPQFAKMGLAFLYLGCRFGTLVDFSLGTTDISLEDIKRAQNLIGALERDGMVCDSGMFQLMVAKVCLYYRLGSYQQALDLAREAKDFATKHSFGGFVKFADRIVQCLQEYSV</sequence>
<name>C3YNF6_BRAFL</name>
<protein>
    <recommendedName>
        <fullName evidence="2">Tetratricopeptide repeat protein 38</fullName>
    </recommendedName>
</protein>
<dbReference type="AlphaFoldDB" id="C3YNF6"/>